<protein>
    <submittedName>
        <fullName evidence="7">Uncharacterized protein</fullName>
    </submittedName>
</protein>
<sequence>MKTEQLKEVLDILHQYTVFSPYKKIARDMGIIFDKVNFSEEITKLFSDKDAKKEKIKETIIFLFKDQISEEIFQFLLDITDKKLLWTLTDETGKEFYEIFLKQLSSAEEIVFSSAIALSDNFKNTIAKRLGDDVKRYNSKRIIFEVDKSLTAGFTLLIRGDLLDYSFKNALIYYLQLYLENKVEKIYS</sequence>
<keyword evidence="2" id="KW-0813">Transport</keyword>
<evidence type="ECO:0000256" key="1">
    <source>
        <dbReference type="ARBA" id="ARBA00004370"/>
    </source>
</evidence>
<reference evidence="7 8" key="1">
    <citation type="journal article" date="2015" name="Nature">
        <title>rRNA introns, odd ribosomes, and small enigmatic genomes across a large radiation of phyla.</title>
        <authorList>
            <person name="Brown C.T."/>
            <person name="Hug L.A."/>
            <person name="Thomas B.C."/>
            <person name="Sharon I."/>
            <person name="Castelle C.J."/>
            <person name="Singh A."/>
            <person name="Wilkins M.J."/>
            <person name="Williams K.H."/>
            <person name="Banfield J.F."/>
        </authorList>
    </citation>
    <scope>NUCLEOTIDE SEQUENCE [LARGE SCALE GENOMIC DNA]</scope>
</reference>
<evidence type="ECO:0000256" key="5">
    <source>
        <dbReference type="ARBA" id="ARBA00023136"/>
    </source>
</evidence>
<comment type="caution">
    <text evidence="7">The sequence shown here is derived from an EMBL/GenBank/DDBJ whole genome shotgun (WGS) entry which is preliminary data.</text>
</comment>
<gene>
    <name evidence="7" type="ORF">UR67_C0002G0051</name>
</gene>
<dbReference type="AlphaFoldDB" id="A0A0G0C1H7"/>
<keyword evidence="5" id="KW-0472">Membrane</keyword>
<evidence type="ECO:0000313" key="7">
    <source>
        <dbReference type="EMBL" id="KKP69931.1"/>
    </source>
</evidence>
<proteinExistence type="predicted"/>
<name>A0A0G0C1H7_UNCC3</name>
<dbReference type="Proteomes" id="UP000034581">
    <property type="component" value="Unassembled WGS sequence"/>
</dbReference>
<organism evidence="7 8">
    <name type="scientific">candidate division CPR3 bacterium GW2011_GWF2_35_18</name>
    <dbReference type="NCBI Taxonomy" id="1618350"/>
    <lineage>
        <taxon>Bacteria</taxon>
        <taxon>Bacteria division CPR3</taxon>
    </lineage>
</organism>
<dbReference type="InterPro" id="IPR000711">
    <property type="entry name" value="ATPase_OSCP/dsu"/>
</dbReference>
<accession>A0A0G0C1H7</accession>
<dbReference type="EMBL" id="LBQB01000002">
    <property type="protein sequence ID" value="KKP69931.1"/>
    <property type="molecule type" value="Genomic_DNA"/>
</dbReference>
<dbReference type="Pfam" id="PF00213">
    <property type="entry name" value="OSCP"/>
    <property type="match status" value="1"/>
</dbReference>
<evidence type="ECO:0000256" key="2">
    <source>
        <dbReference type="ARBA" id="ARBA00022448"/>
    </source>
</evidence>
<dbReference type="GO" id="GO:0016020">
    <property type="term" value="C:membrane"/>
    <property type="evidence" value="ECO:0007669"/>
    <property type="project" value="UniProtKB-SubCell"/>
</dbReference>
<dbReference type="STRING" id="1618350.UR67_C0002G0051"/>
<comment type="subcellular location">
    <subcellularLocation>
        <location evidence="1">Membrane</location>
    </subcellularLocation>
</comment>
<evidence type="ECO:0000256" key="3">
    <source>
        <dbReference type="ARBA" id="ARBA00022781"/>
    </source>
</evidence>
<evidence type="ECO:0000256" key="4">
    <source>
        <dbReference type="ARBA" id="ARBA00023065"/>
    </source>
</evidence>
<keyword evidence="3" id="KW-0375">Hydrogen ion transport</keyword>
<dbReference type="GO" id="GO:0046933">
    <property type="term" value="F:proton-transporting ATP synthase activity, rotational mechanism"/>
    <property type="evidence" value="ECO:0007669"/>
    <property type="project" value="InterPro"/>
</dbReference>
<keyword evidence="6" id="KW-0066">ATP synthesis</keyword>
<evidence type="ECO:0000256" key="6">
    <source>
        <dbReference type="ARBA" id="ARBA00023310"/>
    </source>
</evidence>
<evidence type="ECO:0000313" key="8">
    <source>
        <dbReference type="Proteomes" id="UP000034581"/>
    </source>
</evidence>
<keyword evidence="4" id="KW-0406">Ion transport</keyword>